<dbReference type="Proteomes" id="UP000251993">
    <property type="component" value="Chromosome"/>
</dbReference>
<evidence type="ECO:0000313" key="2">
    <source>
        <dbReference type="Proteomes" id="UP000251993"/>
    </source>
</evidence>
<accession>A0A344TI81</accession>
<organism evidence="1 2">
    <name type="scientific">Runella rosea</name>
    <dbReference type="NCBI Taxonomy" id="2259595"/>
    <lineage>
        <taxon>Bacteria</taxon>
        <taxon>Pseudomonadati</taxon>
        <taxon>Bacteroidota</taxon>
        <taxon>Cytophagia</taxon>
        <taxon>Cytophagales</taxon>
        <taxon>Spirosomataceae</taxon>
        <taxon>Runella</taxon>
    </lineage>
</organism>
<dbReference type="EMBL" id="CP030850">
    <property type="protein sequence ID" value="AXE18352.1"/>
    <property type="molecule type" value="Genomic_DNA"/>
</dbReference>
<dbReference type="KEGG" id="run:DR864_11625"/>
<protein>
    <submittedName>
        <fullName evidence="1">Uncharacterized protein</fullName>
    </submittedName>
</protein>
<sequence length="140" mass="15961">MPDNDVGALSHGSCNKRIIEATMQIGREGFTNDCVLGFCSRKDELKGRISTQRIINTVFIFDRKSPQHGRDSILPKFPACDRRSSDLSCLITPRFRVGHEKRGQRMGFSPDEFWVVLAVLQTLLLFCVRSLPKEDYEQRG</sequence>
<gene>
    <name evidence="1" type="ORF">DR864_11625</name>
</gene>
<reference evidence="1 2" key="1">
    <citation type="submission" date="2018-07" db="EMBL/GenBank/DDBJ databases">
        <title>Genome sequencing of Runella.</title>
        <authorList>
            <person name="Baek M.-G."/>
            <person name="Yi H."/>
        </authorList>
    </citation>
    <scope>NUCLEOTIDE SEQUENCE [LARGE SCALE GENOMIC DNA]</scope>
    <source>
        <strain evidence="1 2">HYN0085</strain>
    </source>
</reference>
<dbReference type="AlphaFoldDB" id="A0A344TI81"/>
<keyword evidence="2" id="KW-1185">Reference proteome</keyword>
<proteinExistence type="predicted"/>
<name>A0A344TI81_9BACT</name>
<evidence type="ECO:0000313" key="1">
    <source>
        <dbReference type="EMBL" id="AXE18352.1"/>
    </source>
</evidence>